<dbReference type="EMBL" id="VICG01000016">
    <property type="protein sequence ID" value="KAA8564014.1"/>
    <property type="molecule type" value="Genomic_DNA"/>
</dbReference>
<organism evidence="2 3">
    <name type="scientific">Monilinia fructicola</name>
    <name type="common">Brown rot fungus</name>
    <name type="synonym">Ciboria fructicola</name>
    <dbReference type="NCBI Taxonomy" id="38448"/>
    <lineage>
        <taxon>Eukaryota</taxon>
        <taxon>Fungi</taxon>
        <taxon>Dikarya</taxon>
        <taxon>Ascomycota</taxon>
        <taxon>Pezizomycotina</taxon>
        <taxon>Leotiomycetes</taxon>
        <taxon>Helotiales</taxon>
        <taxon>Sclerotiniaceae</taxon>
        <taxon>Monilinia</taxon>
    </lineage>
</organism>
<dbReference type="AlphaFoldDB" id="A0A5M9J496"/>
<evidence type="ECO:0000313" key="2">
    <source>
        <dbReference type="EMBL" id="KAA8564014.1"/>
    </source>
</evidence>
<reference evidence="2 3" key="1">
    <citation type="submission" date="2019-06" db="EMBL/GenBank/DDBJ databases">
        <title>Genome Sequence of the Brown Rot Fungal Pathogen Monilinia fructicola.</title>
        <authorList>
            <person name="De Miccolis Angelini R.M."/>
            <person name="Landi L."/>
            <person name="Abate D."/>
            <person name="Pollastro S."/>
            <person name="Romanazzi G."/>
            <person name="Faretra F."/>
        </authorList>
    </citation>
    <scope>NUCLEOTIDE SEQUENCE [LARGE SCALE GENOMIC DNA]</scope>
    <source>
        <strain evidence="2 3">Mfrc123</strain>
    </source>
</reference>
<gene>
    <name evidence="2" type="ORF">EYC84_012011</name>
</gene>
<feature type="compositionally biased region" description="Polar residues" evidence="1">
    <location>
        <begin position="38"/>
        <end position="52"/>
    </location>
</feature>
<protein>
    <submittedName>
        <fullName evidence="2">Uncharacterized protein</fullName>
    </submittedName>
</protein>
<name>A0A5M9J496_MONFR</name>
<keyword evidence="3" id="KW-1185">Reference proteome</keyword>
<accession>A0A5M9J496</accession>
<comment type="caution">
    <text evidence="2">The sequence shown here is derived from an EMBL/GenBank/DDBJ whole genome shotgun (WGS) entry which is preliminary data.</text>
</comment>
<dbReference type="Proteomes" id="UP000322873">
    <property type="component" value="Unassembled WGS sequence"/>
</dbReference>
<evidence type="ECO:0000313" key="3">
    <source>
        <dbReference type="Proteomes" id="UP000322873"/>
    </source>
</evidence>
<sequence>MITFSFTLLRLVMNLNIQVGDKNTFKFMNSQATMKVRTSSSKFSTTHQSTPKTHQESTKMPIKNIPMVC</sequence>
<proteinExistence type="predicted"/>
<evidence type="ECO:0000256" key="1">
    <source>
        <dbReference type="SAM" id="MobiDB-lite"/>
    </source>
</evidence>
<feature type="region of interest" description="Disordered" evidence="1">
    <location>
        <begin position="38"/>
        <end position="69"/>
    </location>
</feature>